<evidence type="ECO:0000313" key="3">
    <source>
        <dbReference type="Proteomes" id="UP000249061"/>
    </source>
</evidence>
<gene>
    <name evidence="2" type="ORF">DI536_37290</name>
</gene>
<reference evidence="2 3" key="1">
    <citation type="submission" date="2017-08" db="EMBL/GenBank/DDBJ databases">
        <title>Infants hospitalized years apart are colonized by the same room-sourced microbial strains.</title>
        <authorList>
            <person name="Brooks B."/>
            <person name="Olm M.R."/>
            <person name="Firek B.A."/>
            <person name="Baker R."/>
            <person name="Thomas B.C."/>
            <person name="Morowitz M.J."/>
            <person name="Banfield J.F."/>
        </authorList>
    </citation>
    <scope>NUCLEOTIDE SEQUENCE [LARGE SCALE GENOMIC DNA]</scope>
    <source>
        <strain evidence="2">S2_003_000_R2_14</strain>
    </source>
</reference>
<accession>A0A2W5SRC6</accession>
<dbReference type="Gene3D" id="3.10.450.50">
    <property type="match status" value="1"/>
</dbReference>
<dbReference type="EMBL" id="QFQP01000231">
    <property type="protein sequence ID" value="PZR02006.1"/>
    <property type="molecule type" value="Genomic_DNA"/>
</dbReference>
<sequence length="168" mass="18458">MRQRIRRLVGRSALALFLGAGPAHAGDREDVLARITEYMAYEESGNLVAQGELMLDERSMVYPGGRSQGNNREGMAQQQAAQDAFAAEFPGVHYAFELRDVEVQVWNADSALAMFETVPTRIVPPSLPPEKVAKLGAPKIPLIVAAMLVKQQGAWKIAHTTFVPRDKD</sequence>
<evidence type="ECO:0000313" key="2">
    <source>
        <dbReference type="EMBL" id="PZR02006.1"/>
    </source>
</evidence>
<feature type="chain" id="PRO_5016003043" description="SnoaL-like domain-containing protein" evidence="1">
    <location>
        <begin position="26"/>
        <end position="168"/>
    </location>
</feature>
<dbReference type="Proteomes" id="UP000249061">
    <property type="component" value="Unassembled WGS sequence"/>
</dbReference>
<organism evidence="2 3">
    <name type="scientific">Archangium gephyra</name>
    <dbReference type="NCBI Taxonomy" id="48"/>
    <lineage>
        <taxon>Bacteria</taxon>
        <taxon>Pseudomonadati</taxon>
        <taxon>Myxococcota</taxon>
        <taxon>Myxococcia</taxon>
        <taxon>Myxococcales</taxon>
        <taxon>Cystobacterineae</taxon>
        <taxon>Archangiaceae</taxon>
        <taxon>Archangium</taxon>
    </lineage>
</organism>
<dbReference type="InterPro" id="IPR032710">
    <property type="entry name" value="NTF2-like_dom_sf"/>
</dbReference>
<dbReference type="AlphaFoldDB" id="A0A2W5SRC6"/>
<feature type="signal peptide" evidence="1">
    <location>
        <begin position="1"/>
        <end position="25"/>
    </location>
</feature>
<comment type="caution">
    <text evidence="2">The sequence shown here is derived from an EMBL/GenBank/DDBJ whole genome shotgun (WGS) entry which is preliminary data.</text>
</comment>
<proteinExistence type="predicted"/>
<keyword evidence="1" id="KW-0732">Signal</keyword>
<evidence type="ECO:0008006" key="4">
    <source>
        <dbReference type="Google" id="ProtNLM"/>
    </source>
</evidence>
<name>A0A2W5SRC6_9BACT</name>
<dbReference type="SUPFAM" id="SSF54427">
    <property type="entry name" value="NTF2-like"/>
    <property type="match status" value="1"/>
</dbReference>
<protein>
    <recommendedName>
        <fullName evidence="4">SnoaL-like domain-containing protein</fullName>
    </recommendedName>
</protein>
<evidence type="ECO:0000256" key="1">
    <source>
        <dbReference type="SAM" id="SignalP"/>
    </source>
</evidence>